<evidence type="ECO:0000313" key="2">
    <source>
        <dbReference type="Proteomes" id="UP000580568"/>
    </source>
</evidence>
<accession>A0A6V8ST50</accession>
<dbReference type="AlphaFoldDB" id="A0A6V8ST50"/>
<organism evidence="1 2">
    <name type="scientific">Clostridium fungisolvens</name>
    <dbReference type="NCBI Taxonomy" id="1604897"/>
    <lineage>
        <taxon>Bacteria</taxon>
        <taxon>Bacillati</taxon>
        <taxon>Bacillota</taxon>
        <taxon>Clostridia</taxon>
        <taxon>Eubacteriales</taxon>
        <taxon>Clostridiaceae</taxon>
        <taxon>Clostridium</taxon>
    </lineage>
</organism>
<keyword evidence="2" id="KW-1185">Reference proteome</keyword>
<protein>
    <submittedName>
        <fullName evidence="1">Uncharacterized protein</fullName>
    </submittedName>
</protein>
<gene>
    <name evidence="1" type="ORF">bsdtw1_04652</name>
</gene>
<dbReference type="Proteomes" id="UP000580568">
    <property type="component" value="Unassembled WGS sequence"/>
</dbReference>
<dbReference type="RefSeq" id="WP_183279928.1">
    <property type="nucleotide sequence ID" value="NZ_BLZR01000002.1"/>
</dbReference>
<comment type="caution">
    <text evidence="1">The sequence shown here is derived from an EMBL/GenBank/DDBJ whole genome shotgun (WGS) entry which is preliminary data.</text>
</comment>
<evidence type="ECO:0000313" key="1">
    <source>
        <dbReference type="EMBL" id="GFP78428.1"/>
    </source>
</evidence>
<sequence length="48" mass="5566">MLNELVQRFKIQLKEDGKNVNVKIMATEMVRIMVIMEKAITKVIMVST</sequence>
<proteinExistence type="predicted"/>
<dbReference type="EMBL" id="BLZR01000002">
    <property type="protein sequence ID" value="GFP78428.1"/>
    <property type="molecule type" value="Genomic_DNA"/>
</dbReference>
<name>A0A6V8ST50_9CLOT</name>
<reference evidence="1 2" key="1">
    <citation type="submission" date="2020-07" db="EMBL/GenBank/DDBJ databases">
        <title>A new beta-1,3-glucan-decomposing anaerobic bacterium isolated from anoxic soil subjected to biological soil disinfestation.</title>
        <authorList>
            <person name="Ueki A."/>
            <person name="Tonouchi A."/>
        </authorList>
    </citation>
    <scope>NUCLEOTIDE SEQUENCE [LARGE SCALE GENOMIC DNA]</scope>
    <source>
        <strain evidence="1 2">TW1</strain>
    </source>
</reference>